<keyword evidence="2" id="KW-0472">Membrane</keyword>
<feature type="transmembrane region" description="Helical" evidence="2">
    <location>
        <begin position="1959"/>
        <end position="1984"/>
    </location>
</feature>
<keyword evidence="4" id="KW-1185">Reference proteome</keyword>
<evidence type="ECO:0000313" key="4">
    <source>
        <dbReference type="Proteomes" id="UP000018745"/>
    </source>
</evidence>
<dbReference type="EMBL" id="CP006935">
    <property type="protein sequence ID" value="AHC39957.1"/>
    <property type="molecule type" value="Genomic_DNA"/>
</dbReference>
<keyword evidence="2" id="KW-0812">Transmembrane</keyword>
<organism evidence="3 4">
    <name type="scientific">Mycoplasma ovis str. Michigan</name>
    <dbReference type="NCBI Taxonomy" id="1415773"/>
    <lineage>
        <taxon>Bacteria</taxon>
        <taxon>Bacillati</taxon>
        <taxon>Mycoplasmatota</taxon>
        <taxon>Mollicutes</taxon>
        <taxon>Mycoplasmataceae</taxon>
        <taxon>Mycoplasma</taxon>
    </lineage>
</organism>
<feature type="transmembrane region" description="Helical" evidence="2">
    <location>
        <begin position="1924"/>
        <end position="1947"/>
    </location>
</feature>
<dbReference type="Proteomes" id="UP000018745">
    <property type="component" value="Chromosome"/>
</dbReference>
<evidence type="ECO:0000256" key="2">
    <source>
        <dbReference type="SAM" id="Phobius"/>
    </source>
</evidence>
<proteinExistence type="predicted"/>
<gene>
    <name evidence="3" type="ORF">OVS_02440</name>
</gene>
<feature type="transmembrane region" description="Helical" evidence="2">
    <location>
        <begin position="957"/>
        <end position="975"/>
    </location>
</feature>
<evidence type="ECO:0000256" key="1">
    <source>
        <dbReference type="SAM" id="MobiDB-lite"/>
    </source>
</evidence>
<reference evidence="3 4" key="1">
    <citation type="journal article" date="2014" name="Genome Announc.">
        <title>Complete Genome Sequence of Mycoplasma ovis Strain Michigan, a Hemoplasma of Sheep with Two Distinct 16S rRNA Genes.</title>
        <authorList>
            <person name="Deshuillers P.L."/>
            <person name="Santos A.P."/>
            <person name="do Nascimento N.C."/>
            <person name="Hampel J.A."/>
            <person name="Bergin I.L."/>
            <person name="Dyson M.C."/>
            <person name="Messick J.B."/>
        </authorList>
    </citation>
    <scope>NUCLEOTIDE SEQUENCE [LARGE SCALE GENOMIC DNA]</scope>
    <source>
        <strain evidence="3 4">Michigan</strain>
    </source>
</reference>
<evidence type="ECO:0000313" key="3">
    <source>
        <dbReference type="EMBL" id="AHC39957.1"/>
    </source>
</evidence>
<feature type="transmembrane region" description="Helical" evidence="2">
    <location>
        <begin position="861"/>
        <end position="881"/>
    </location>
</feature>
<feature type="compositionally biased region" description="Low complexity" evidence="1">
    <location>
        <begin position="1802"/>
        <end position="1813"/>
    </location>
</feature>
<protein>
    <submittedName>
        <fullName evidence="3">ABC transporter permease</fullName>
    </submittedName>
</protein>
<feature type="transmembrane region" description="Helical" evidence="2">
    <location>
        <begin position="1876"/>
        <end position="1900"/>
    </location>
</feature>
<dbReference type="PROSITE" id="PS51257">
    <property type="entry name" value="PROKAR_LIPOPROTEIN"/>
    <property type="match status" value="1"/>
</dbReference>
<feature type="transmembrane region" description="Helical" evidence="2">
    <location>
        <begin position="1019"/>
        <end position="1046"/>
    </location>
</feature>
<dbReference type="RefSeq" id="WP_024071261.1">
    <property type="nucleotide sequence ID" value="NC_023062.1"/>
</dbReference>
<feature type="region of interest" description="Disordered" evidence="1">
    <location>
        <begin position="1797"/>
        <end position="1822"/>
    </location>
</feature>
<sequence>MFLLSKTVTNHLRTNLFSTSAITFFAGCSAFVQISTDNIKGIIDSSLSPYSSLPKNNLFIKTGKSEPYMGGASFTVPVEVTVTDAEVKDDGPKEVRIITPLGWFTKFDHTLAKERAARVAETKADYGSDYCIPMTGLRSIYTNFWVRPKIRFKGVWDAQIKGAQALVPRENKTYKRECAEYTEEAPIDNEFLGKLMHDYIYLWFNNTSKARDGEGLITFVKGSQGDAKEQKEESIKKTLTPFLKENGDKREKSGSENCWQPHKKEKWCGAKTITSNSKKNEFGFDNNSSIKFHGKTNITETKAPEGIFGGWKQQNQKVTKIELLAGDEAKRMTESEYLRKHQERRKSKMKIEMENMLLNSQHLDVRKILSEFRKDFQKHLIQPVAELTSEVTQVTQEVQETQEELWEPLEHNPWLDEAAKRTIRRNSNGAEIAKLYDKYRYHQDNQLLRRKRSPNEKDQLKFNVHRSVQISNIGLTQVSSEGKDSTFDGHSFKVIAYEDEAERGIVNPIKIIKGNPLFRARENQENLLKEFIKNFDEPFYAPSMIPMLRMISRAKFSDSDIKKEAAEVINHKEYVGIRDTLHWWIDYLQYPWRDTWNIPAIKAKEYEPIMYNKLQLWLEEIFNRTWSSNGSRIIFNFTSPYEHYILGKQLLPQLKIPINNFKTIGYIDQPTASFTVVSPEYARIHGLEPISDEQYKNFRKLVNNLWLSQETWEKYYGGFTLNGENKKHLVNVGEKQMIIVGIGQTPDFLYPVQSWITIQPDKNKEALIYVDNYGFNDLKERGTIKYQEQYITIGLPENVLSKGPKEISAYRDKLKKFIDDKMKNYKDYYHLTLLGEDAGNEQLYSIRSAYIPTFQSRVWEVSYILSSAVYVVVLLLLFILIKKYLKSNLYLFGNFVANGMIKVDVLLNICLFTFVPLALATTLGFLLSWAMQSTFYSIVSAFWYLTVQMNPLGASNALYFILKVLAFMIPISYFYSRYTLKDNTSDLLKTTSSMKINKLTLLIYRIIYKFSSMWKFKSVLVFNTLGQSGILSMTSIIGFIFLNFFLHNHGQFAKVSKAEKILKTHEFEMDFETPTEQSGEYKLATYQDIGKKISNGAEDVSKATNGDHKYYIYNHSETDLLGEVWSQYKGNKLNGYEEKGTCRYDEERKARAAHFKNLFCLIYENGQNNGKWKVKEPNGGGGGGGKNVFTDNPYYVRNKQVYRGKQRSMKELLEEYPNYWIISSRDQSFVESSLNFFKNKTLMRILIDLDVEFTSDSGYQKYNIWDQQSKELEKIQPLIQKMDENNYNLFIQDLVRSRYGPLFVSKFMNKHEVGSSSSNGSSSSSTVSVSSVATGASQILSKQGEKYKGKRSWYFKGTDIGREDQLTNVRYGGSGYFGWDTQYQCHIPNKNLTKSEGKYNCSKEVKDAFEDGIYYLDVQKIIFFNDASDVDKDLLVIYNPEFLYLIFTVVEEFAKQREEVMKNGRGSGPEYTLPIKYTFGNIIHSKSENGTHLVTTVSSSGSQEPAYYSSSMKNGGFDPTKTPDGDQTYTWSKGMLKKKHEELSPDTRIVGLKQDARGAFYKLWSGDQLINSKLYSNDTKVNSETTSEYPIVINQFAAKKYGLRVGDTITFKPENHYTRFTCKLKPVPNGEQQTQTASNGNGEYCQLSDDRKTWTNSKIKEHTLKVVGIFDSYYKESYFMSQKDLNTILGLNPDKGFNGIFAPKREGRYPEQLSISLSSYSVSGIYTNIQQKLGNAAFINLLRNPAPFKEANKQRKEEEIKKMSDEDYNKHYNYKILENTIGKSSIGYDEYLKTAGNGNGSSGSSSSSSSSSSAEGKPKSQRESFIEGEAQKLVSRVSQAFSEYPNPMGTALKGLMNHSIVGDVIFNNLSNLTDNISYLIIFVIFPLLLVSLITIVYLLIKDLENVFVTMKLIGFGAKENSTPIIFYLLFLLFLSSLAGSLIVPAVLEKYVSILFNSQSILLPLIASNGLMLGVFGVLGVIYLFSIFKSYVKIKGIYLPVSIKLLVG</sequence>
<feature type="transmembrane region" description="Helical" evidence="2">
    <location>
        <begin position="901"/>
        <end position="920"/>
    </location>
</feature>
<accession>A0ABM5P0K7</accession>
<name>A0ABM5P0K7_9MOLU</name>
<keyword evidence="2" id="KW-1133">Transmembrane helix</keyword>